<gene>
    <name evidence="2" type="ORF">HOLleu_10248</name>
</gene>
<sequence>MSKLRQADRRVEELMEELAAVRAEQNEAKMMYVLPKQKKLRTFSGNDGSSVESFVEDARAALKVRKLRGTEAVDFVLSHLDGPARQEVKHQPQAVQAKADRILQALLETFGERRTLGSLMREICSRVQGEDESIADFGFALMGLADKLSNIPGPLMLRRRSKSNSGTDSLMAYHEAK</sequence>
<organism evidence="2 3">
    <name type="scientific">Holothuria leucospilota</name>
    <name type="common">Black long sea cucumber</name>
    <name type="synonym">Mertensiothuria leucospilota</name>
    <dbReference type="NCBI Taxonomy" id="206669"/>
    <lineage>
        <taxon>Eukaryota</taxon>
        <taxon>Metazoa</taxon>
        <taxon>Echinodermata</taxon>
        <taxon>Eleutherozoa</taxon>
        <taxon>Echinozoa</taxon>
        <taxon>Holothuroidea</taxon>
        <taxon>Aspidochirotacea</taxon>
        <taxon>Aspidochirotida</taxon>
        <taxon>Holothuriidae</taxon>
        <taxon>Holothuria</taxon>
    </lineage>
</organism>
<evidence type="ECO:0000313" key="3">
    <source>
        <dbReference type="Proteomes" id="UP001152320"/>
    </source>
</evidence>
<protein>
    <submittedName>
        <fullName evidence="2">Uncharacterized protein</fullName>
    </submittedName>
</protein>
<feature type="coiled-coil region" evidence="1">
    <location>
        <begin position="4"/>
        <end position="31"/>
    </location>
</feature>
<reference evidence="2" key="1">
    <citation type="submission" date="2021-10" db="EMBL/GenBank/DDBJ databases">
        <title>Tropical sea cucumber genome reveals ecological adaptation and Cuvierian tubules defense mechanism.</title>
        <authorList>
            <person name="Chen T."/>
        </authorList>
    </citation>
    <scope>NUCLEOTIDE SEQUENCE</scope>
    <source>
        <strain evidence="2">Nanhai2018</strain>
        <tissue evidence="2">Muscle</tissue>
    </source>
</reference>
<dbReference type="Proteomes" id="UP001152320">
    <property type="component" value="Chromosome 4"/>
</dbReference>
<dbReference type="OrthoDB" id="8911962at2759"/>
<accession>A0A9Q1HFK4</accession>
<name>A0A9Q1HFK4_HOLLE</name>
<proteinExistence type="predicted"/>
<evidence type="ECO:0000256" key="1">
    <source>
        <dbReference type="SAM" id="Coils"/>
    </source>
</evidence>
<keyword evidence="3" id="KW-1185">Reference proteome</keyword>
<comment type="caution">
    <text evidence="2">The sequence shown here is derived from an EMBL/GenBank/DDBJ whole genome shotgun (WGS) entry which is preliminary data.</text>
</comment>
<keyword evidence="1" id="KW-0175">Coiled coil</keyword>
<dbReference type="AlphaFoldDB" id="A0A9Q1HFK4"/>
<dbReference type="EMBL" id="JAIZAY010000004">
    <property type="protein sequence ID" value="KAJ8043246.1"/>
    <property type="molecule type" value="Genomic_DNA"/>
</dbReference>
<evidence type="ECO:0000313" key="2">
    <source>
        <dbReference type="EMBL" id="KAJ8043246.1"/>
    </source>
</evidence>